<proteinExistence type="predicted"/>
<dbReference type="InParanoid" id="A0A517SKZ4"/>
<dbReference type="Proteomes" id="UP000315700">
    <property type="component" value="Chromosome"/>
</dbReference>
<organism evidence="1 2">
    <name type="scientific">Caulifigura coniformis</name>
    <dbReference type="NCBI Taxonomy" id="2527983"/>
    <lineage>
        <taxon>Bacteria</taxon>
        <taxon>Pseudomonadati</taxon>
        <taxon>Planctomycetota</taxon>
        <taxon>Planctomycetia</taxon>
        <taxon>Planctomycetales</taxon>
        <taxon>Planctomycetaceae</taxon>
        <taxon>Caulifigura</taxon>
    </lineage>
</organism>
<accession>A0A517SKZ4</accession>
<name>A0A517SKZ4_9PLAN</name>
<protein>
    <submittedName>
        <fullName evidence="1">Uncharacterized protein</fullName>
    </submittedName>
</protein>
<evidence type="ECO:0000313" key="1">
    <source>
        <dbReference type="EMBL" id="QDT56795.1"/>
    </source>
</evidence>
<evidence type="ECO:0000313" key="2">
    <source>
        <dbReference type="Proteomes" id="UP000315700"/>
    </source>
</evidence>
<dbReference type="EMBL" id="CP036271">
    <property type="protein sequence ID" value="QDT56795.1"/>
    <property type="molecule type" value="Genomic_DNA"/>
</dbReference>
<sequence>MGSLLKGSVHHRDTEGTETREVAGVKVKFRPELLAFKCCGGRICHHLDHHHHNTKSFIRVTKAIFPSS</sequence>
<reference evidence="1 2" key="1">
    <citation type="submission" date="2019-02" db="EMBL/GenBank/DDBJ databases">
        <title>Deep-cultivation of Planctomycetes and their phenomic and genomic characterization uncovers novel biology.</title>
        <authorList>
            <person name="Wiegand S."/>
            <person name="Jogler M."/>
            <person name="Boedeker C."/>
            <person name="Pinto D."/>
            <person name="Vollmers J."/>
            <person name="Rivas-Marin E."/>
            <person name="Kohn T."/>
            <person name="Peeters S.H."/>
            <person name="Heuer A."/>
            <person name="Rast P."/>
            <person name="Oberbeckmann S."/>
            <person name="Bunk B."/>
            <person name="Jeske O."/>
            <person name="Meyerdierks A."/>
            <person name="Storesund J.E."/>
            <person name="Kallscheuer N."/>
            <person name="Luecker S."/>
            <person name="Lage O.M."/>
            <person name="Pohl T."/>
            <person name="Merkel B.J."/>
            <person name="Hornburger P."/>
            <person name="Mueller R.-W."/>
            <person name="Bruemmer F."/>
            <person name="Labrenz M."/>
            <person name="Spormann A.M."/>
            <person name="Op den Camp H."/>
            <person name="Overmann J."/>
            <person name="Amann R."/>
            <person name="Jetten M.S.M."/>
            <person name="Mascher T."/>
            <person name="Medema M.H."/>
            <person name="Devos D.P."/>
            <person name="Kaster A.-K."/>
            <person name="Ovreas L."/>
            <person name="Rohde M."/>
            <person name="Galperin M.Y."/>
            <person name="Jogler C."/>
        </authorList>
    </citation>
    <scope>NUCLEOTIDE SEQUENCE [LARGE SCALE GENOMIC DNA]</scope>
    <source>
        <strain evidence="1 2">Pan44</strain>
    </source>
</reference>
<dbReference type="AlphaFoldDB" id="A0A517SKZ4"/>
<dbReference type="KEGG" id="ccos:Pan44_48550"/>
<keyword evidence="2" id="KW-1185">Reference proteome</keyword>
<gene>
    <name evidence="1" type="ORF">Pan44_48550</name>
</gene>